<dbReference type="InterPro" id="IPR042617">
    <property type="entry name" value="CTC1-like"/>
</dbReference>
<evidence type="ECO:0000256" key="7">
    <source>
        <dbReference type="ARBA" id="ARBA00023125"/>
    </source>
</evidence>
<keyword evidence="7" id="KW-0238">DNA-binding</keyword>
<evidence type="ECO:0000256" key="3">
    <source>
        <dbReference type="ARBA" id="ARBA00006332"/>
    </source>
</evidence>
<dbReference type="GO" id="GO:0003697">
    <property type="term" value="F:single-stranded DNA binding"/>
    <property type="evidence" value="ECO:0007669"/>
    <property type="project" value="TreeGrafter"/>
</dbReference>
<evidence type="ECO:0000256" key="1">
    <source>
        <dbReference type="ARBA" id="ARBA00004123"/>
    </source>
</evidence>
<sequence length="1132" mass="124291">MRATLGLRRRDDASGGWTWTAKDKDEDGGAEVRLASVDVKAHDLGRVVCVRDFVVVTDARNGDTVVVEANCVERAYDDDGFEESLACGPLEDEDGVANDARALNGKLGACHRGILEAVSPIITTGESTFFMCALRNEDDAGAQIPIIFNGEFLARWECILRQCVGSRVEMRNLRKVVLFKGDATHELRAFSATAEFHVVSLTFGERRVRRCACACAMCGAGATVDRFEGHVVSVRTSRAYAILRDAQGRDVKLTFTHVPLVDSKIVDSGLRVGARVVVTHAHPVWRVDEYNERVVETLGVDLRTQIVIKRTSTENASEGETEMYSDDADEKANRFSRVLKYVVEQSNFVYAEAAAAWREVFETNFDILNDSRLIDVASAEYALGKTGEASDEQTAAPLLLAMHDLGSKAFERADVYREFFAPTPLGGESISNFDVPTINSLKDAVFEKWKDENKVAAACKRGSTRNEGKVVIRATGRLGEVDPPRYVMGILRCMYGRLHVVDASGAVELCIESFLKRAPAPSMLNKLVVLRECEIMCEGAYVGSRADALNHHNASVRVSLCVDSDNIVVIQNPTSSAKSESHGTMYVAVNSATKGAQLLPPRLASSKFSHPIVAPTWTFTIDASSEVKQRTSIQVYTAQGGVKTLDGVMVNTTHESRSSGRIAVSFGPKNSWFCLLRHGTTYLIPIVPSLNSGATTFIVDERPDVDAFVLPDDEDDEMTATPEVRDVRDVLVWGKVFAKHLSSADSWQPSPELVSFRCIIVAEEWFESENRRESQSQFGWEPRFKVQDVETHDVVDVYCKTSAFSLPVGVGIGAKITIHRAMRHLSAASMNIYVKLNPGVTTIEIHERCASTSEYLPLLTNISMRQSIRALFDEEMRNSGERLVISRRTFAVRARVVSVSMLTVRWCCPACGCDAGSLMHVSVNPATGATKRRLPAVLAGCDVCRPSARGTSRPGVFEVEASVILDDGTAQADCWLTGEAGMALTPLEVRNEILAIVKKHGRVTSRLIKSSDEERDLGAVTGGHVVRGHASNVLGGKDSAAVRTAVSYATSLNEMIFECRKQYRYHDGEDSSSPPHASAFSFAIDPKPREVRVGEYAILTNCLPMLRFWSASAIPTRPKEELMMRLSQIKLT</sequence>
<accession>A0A7R9XSJ4</accession>
<dbReference type="PANTHER" id="PTHR14865:SF2">
    <property type="entry name" value="CST COMPLEX SUBUNIT CTC1"/>
    <property type="match status" value="1"/>
</dbReference>
<dbReference type="GO" id="GO:1990879">
    <property type="term" value="C:CST complex"/>
    <property type="evidence" value="ECO:0007669"/>
    <property type="project" value="TreeGrafter"/>
</dbReference>
<evidence type="ECO:0000256" key="5">
    <source>
        <dbReference type="ARBA" id="ARBA00022454"/>
    </source>
</evidence>
<organism evidence="9">
    <name type="scientific">Ostreococcus sp. 'lucimarinus'</name>
    <dbReference type="NCBI Taxonomy" id="242159"/>
    <lineage>
        <taxon>Eukaryota</taxon>
        <taxon>Viridiplantae</taxon>
        <taxon>Chlorophyta</taxon>
        <taxon>Mamiellophyceae</taxon>
        <taxon>Mamiellales</taxon>
        <taxon>Bathycoccaceae</taxon>
        <taxon>Ostreococcus</taxon>
    </lineage>
</organism>
<evidence type="ECO:0000256" key="6">
    <source>
        <dbReference type="ARBA" id="ARBA00022895"/>
    </source>
</evidence>
<dbReference type="AlphaFoldDB" id="A0A7R9XSJ4"/>
<comment type="subcellular location">
    <subcellularLocation>
        <location evidence="2">Chromosome</location>
        <location evidence="2">Telomere</location>
    </subcellularLocation>
    <subcellularLocation>
        <location evidence="1">Nucleus</location>
    </subcellularLocation>
</comment>
<dbReference type="GO" id="GO:0042162">
    <property type="term" value="F:telomeric DNA binding"/>
    <property type="evidence" value="ECO:0007669"/>
    <property type="project" value="TreeGrafter"/>
</dbReference>
<dbReference type="GO" id="GO:0010833">
    <property type="term" value="P:telomere maintenance via telomere lengthening"/>
    <property type="evidence" value="ECO:0007669"/>
    <property type="project" value="TreeGrafter"/>
</dbReference>
<evidence type="ECO:0000313" key="9">
    <source>
        <dbReference type="EMBL" id="CAD8224479.1"/>
    </source>
</evidence>
<protein>
    <recommendedName>
        <fullName evidence="4">CST complex subunit CTC1</fullName>
    </recommendedName>
</protein>
<evidence type="ECO:0000256" key="2">
    <source>
        <dbReference type="ARBA" id="ARBA00004574"/>
    </source>
</evidence>
<reference evidence="9" key="1">
    <citation type="submission" date="2021-01" db="EMBL/GenBank/DDBJ databases">
        <authorList>
            <person name="Corre E."/>
            <person name="Pelletier E."/>
            <person name="Niang G."/>
            <person name="Scheremetjew M."/>
            <person name="Finn R."/>
            <person name="Kale V."/>
            <person name="Holt S."/>
            <person name="Cochrane G."/>
            <person name="Meng A."/>
            <person name="Brown T."/>
            <person name="Cohen L."/>
        </authorList>
    </citation>
    <scope>NUCLEOTIDE SEQUENCE</scope>
    <source>
        <strain evidence="9">Clade-A-BCC118000</strain>
    </source>
</reference>
<proteinExistence type="inferred from homology"/>
<keyword evidence="5" id="KW-0158">Chromosome</keyword>
<keyword evidence="8" id="KW-0539">Nucleus</keyword>
<evidence type="ECO:0000256" key="8">
    <source>
        <dbReference type="ARBA" id="ARBA00023242"/>
    </source>
</evidence>
<dbReference type="GO" id="GO:0045740">
    <property type="term" value="P:positive regulation of DNA replication"/>
    <property type="evidence" value="ECO:0007669"/>
    <property type="project" value="TreeGrafter"/>
</dbReference>
<name>A0A7R9XSJ4_9CHLO</name>
<dbReference type="PANTHER" id="PTHR14865">
    <property type="entry name" value="CST COMPLEX SUBUNIT CTC1"/>
    <property type="match status" value="1"/>
</dbReference>
<keyword evidence="6" id="KW-0779">Telomere</keyword>
<comment type="similarity">
    <text evidence="3">Belongs to the CTC1 family.</text>
</comment>
<evidence type="ECO:0000256" key="4">
    <source>
        <dbReference type="ARBA" id="ARBA00016175"/>
    </source>
</evidence>
<gene>
    <name evidence="9" type="ORF">OLUC0939_LOCUS5205</name>
</gene>
<dbReference type="EMBL" id="HBDX01006055">
    <property type="protein sequence ID" value="CAD8224479.1"/>
    <property type="molecule type" value="Transcribed_RNA"/>
</dbReference>